<evidence type="ECO:0000256" key="9">
    <source>
        <dbReference type="ARBA" id="ARBA00023136"/>
    </source>
</evidence>
<feature type="transmembrane region" description="Helical" evidence="11">
    <location>
        <begin position="417"/>
        <end position="435"/>
    </location>
</feature>
<dbReference type="Pfam" id="PF24357">
    <property type="entry name" value="TMD0_ABC"/>
    <property type="match status" value="1"/>
</dbReference>
<keyword evidence="7" id="KW-0067">ATP-binding</keyword>
<evidence type="ECO:0000313" key="14">
    <source>
        <dbReference type="EMBL" id="KFX45852.1"/>
    </source>
</evidence>
<dbReference type="PANTHER" id="PTHR24223">
    <property type="entry name" value="ATP-BINDING CASSETTE SUB-FAMILY C"/>
    <property type="match status" value="1"/>
</dbReference>
<evidence type="ECO:0000256" key="1">
    <source>
        <dbReference type="ARBA" id="ARBA00004651"/>
    </source>
</evidence>
<dbReference type="PANTHER" id="PTHR24223:SF269">
    <property type="entry name" value="ABC MULTIDRUG TRANSPORTER (EUROFUNG)-RELATED"/>
    <property type="match status" value="1"/>
</dbReference>
<dbReference type="PROSITE" id="PS00211">
    <property type="entry name" value="ABC_TRANSPORTER_1"/>
    <property type="match status" value="2"/>
</dbReference>
<dbReference type="Pfam" id="PF00005">
    <property type="entry name" value="ABC_tran"/>
    <property type="match status" value="2"/>
</dbReference>
<dbReference type="HOGENOM" id="CLU_000604_27_5_1"/>
<dbReference type="InterPro" id="IPR036640">
    <property type="entry name" value="ABC1_TM_sf"/>
</dbReference>
<comment type="similarity">
    <text evidence="2">Belongs to the ABC transporter superfamily. ABCC family. Conjugate transporter (TC 3.A.1.208) subfamily.</text>
</comment>
<dbReference type="InterPro" id="IPR044726">
    <property type="entry name" value="ABCC_6TM_D2"/>
</dbReference>
<feature type="transmembrane region" description="Helical" evidence="11">
    <location>
        <begin position="1118"/>
        <end position="1148"/>
    </location>
</feature>
<dbReference type="Pfam" id="PF00664">
    <property type="entry name" value="ABC_membrane"/>
    <property type="match status" value="1"/>
</dbReference>
<evidence type="ECO:0000256" key="3">
    <source>
        <dbReference type="ARBA" id="ARBA00022448"/>
    </source>
</evidence>
<dbReference type="GO" id="GO:0140359">
    <property type="term" value="F:ABC-type transporter activity"/>
    <property type="evidence" value="ECO:0007669"/>
    <property type="project" value="InterPro"/>
</dbReference>
<evidence type="ECO:0000256" key="7">
    <source>
        <dbReference type="ARBA" id="ARBA00022840"/>
    </source>
</evidence>
<dbReference type="GO" id="GO:0005886">
    <property type="term" value="C:plasma membrane"/>
    <property type="evidence" value="ECO:0007669"/>
    <property type="project" value="UniProtKB-SubCell"/>
</dbReference>
<dbReference type="SMART" id="SM00382">
    <property type="entry name" value="AAA"/>
    <property type="match status" value="2"/>
</dbReference>
<feature type="domain" description="ABC transporter" evidence="12">
    <location>
        <begin position="1222"/>
        <end position="1469"/>
    </location>
</feature>
<dbReference type="FunFam" id="3.40.50.300:FF:001854">
    <property type="entry name" value="ABC multidrug transporter (Eurofung)"/>
    <property type="match status" value="1"/>
</dbReference>
<reference key="1">
    <citation type="journal article" date="2014" name="PLoS Genet.">
        <title>Signature Gene Expression Reveals Novel Clues to the Molecular Mechanisms of Dimorphic Transition in Penicillium marneffei.</title>
        <authorList>
            <person name="Yang E."/>
            <person name="Wang G."/>
            <person name="Cai J."/>
            <person name="Woo P.C."/>
            <person name="Lau S.K."/>
            <person name="Yuen K.-Y."/>
            <person name="Chow W.-N."/>
            <person name="Lin X."/>
        </authorList>
    </citation>
    <scope>NUCLEOTIDE SEQUENCE [LARGE SCALE GENOMIC DNA]</scope>
    <source>
        <strain>PM1</strain>
    </source>
</reference>
<dbReference type="InterPro" id="IPR056227">
    <property type="entry name" value="TMD0_ABC"/>
</dbReference>
<dbReference type="CDD" id="cd03244">
    <property type="entry name" value="ABCC_MRP_domain2"/>
    <property type="match status" value="1"/>
</dbReference>
<dbReference type="FunFam" id="1.20.1560.10:FF:000066">
    <property type="entry name" value="ABC multidrug transporter (Eurofung)"/>
    <property type="match status" value="1"/>
</dbReference>
<comment type="subcellular location">
    <subcellularLocation>
        <location evidence="1">Cell membrane</location>
        <topology evidence="1">Multi-pass membrane protein</topology>
    </subcellularLocation>
</comment>
<accession>A0A093UZY3</accession>
<dbReference type="InterPro" id="IPR027417">
    <property type="entry name" value="P-loop_NTPase"/>
</dbReference>
<feature type="transmembrane region" description="Helical" evidence="11">
    <location>
        <begin position="158"/>
        <end position="180"/>
    </location>
</feature>
<feature type="transmembrane region" description="Helical" evidence="11">
    <location>
        <begin position="536"/>
        <end position="558"/>
    </location>
</feature>
<evidence type="ECO:0000259" key="13">
    <source>
        <dbReference type="PROSITE" id="PS50929"/>
    </source>
</evidence>
<evidence type="ECO:0000256" key="4">
    <source>
        <dbReference type="ARBA" id="ARBA00022475"/>
    </source>
</evidence>
<keyword evidence="8 11" id="KW-1133">Transmembrane helix</keyword>
<feature type="domain" description="ABC transmembrane type-1" evidence="13">
    <location>
        <begin position="919"/>
        <end position="1185"/>
    </location>
</feature>
<keyword evidence="6" id="KW-0547">Nucleotide-binding</keyword>
<keyword evidence="4" id="KW-1003">Cell membrane</keyword>
<dbReference type="EMBL" id="JPOX01000021">
    <property type="protein sequence ID" value="KFX45852.1"/>
    <property type="molecule type" value="Genomic_DNA"/>
</dbReference>
<keyword evidence="3" id="KW-0813">Transport</keyword>
<evidence type="ECO:0000256" key="5">
    <source>
        <dbReference type="ARBA" id="ARBA00022692"/>
    </source>
</evidence>
<dbReference type="PROSITE" id="PS50929">
    <property type="entry name" value="ABC_TM1F"/>
    <property type="match status" value="2"/>
</dbReference>
<dbReference type="PROSITE" id="PS50893">
    <property type="entry name" value="ABC_TRANSPORTER_2"/>
    <property type="match status" value="2"/>
</dbReference>
<gene>
    <name evidence="14" type="ORF">GQ26_0210600</name>
</gene>
<reference evidence="14" key="2">
    <citation type="journal article" date="2014" name="PLoS Genet.">
        <title>Signature gene expression reveals novel clues to the molecular mechanisms of dimorphic transition in Penicillium marneffei.</title>
        <authorList>
            <person name="Yang E."/>
            <person name="Wang G."/>
            <person name="Cai J."/>
            <person name="Woo P.C."/>
            <person name="Lau S.K."/>
            <person name="Yuen K.-Y."/>
            <person name="Chow W.-N."/>
            <person name="Lin X."/>
        </authorList>
    </citation>
    <scope>NUCLEOTIDE SEQUENCE</scope>
    <source>
        <strain evidence="14">PM1</strain>
    </source>
</reference>
<keyword evidence="10" id="KW-0325">Glycoprotein</keyword>
<feature type="transmembrane region" description="Helical" evidence="11">
    <location>
        <begin position="913"/>
        <end position="938"/>
    </location>
</feature>
<dbReference type="FunFam" id="1.20.1560.10:FF:000055">
    <property type="entry name" value="ABC multidrug transporter (Eurofung)"/>
    <property type="match status" value="1"/>
</dbReference>
<dbReference type="InterPro" id="IPR044746">
    <property type="entry name" value="ABCC_6TM_D1"/>
</dbReference>
<feature type="transmembrane region" description="Helical" evidence="11">
    <location>
        <begin position="36"/>
        <end position="55"/>
    </location>
</feature>
<feature type="transmembrane region" description="Helical" evidence="11">
    <location>
        <begin position="493"/>
        <end position="516"/>
    </location>
</feature>
<dbReference type="CDD" id="cd03250">
    <property type="entry name" value="ABCC_MRP_domain1"/>
    <property type="match status" value="1"/>
</dbReference>
<dbReference type="InterPro" id="IPR003439">
    <property type="entry name" value="ABC_transporter-like_ATP-bd"/>
</dbReference>
<feature type="transmembrane region" description="Helical" evidence="11">
    <location>
        <begin position="308"/>
        <end position="331"/>
    </location>
</feature>
<name>A0A093UZY3_TALMA</name>
<sequence length="1487" mass="165709">MASNATQCYEIDNTFSYYAGECRGGFDFTLLFEQTILTALPLGLFVLVAPARIWYLSKKSKKTATSLLLPLKIALYAGLAASQLAVLTLWTLPSAKRTNASIPVQAVSLAATAIFCLLSYFEHTRTIRPSFLLDVFFFLTLLFDIAQCRTLWLRGSGFYGNTIAILFTISVVMKALLLALEALEKRRFLRAEYKASPPEATASIFNRSFFWWLNPLFVKGFSSLLRMDDLFDIDKQMRSEYIHERMEKAWNKVEKKTPNTLFMVSIKTLIWPILAVIPPRACLVALNFSQPLLINRAVYLSVDSVTPWTTHVGYGLIGAYILVYVGSAIAMGQYQHLAYRSITMVRGGLISMLTRKTTDLSVRDVDPAVSLTLMSADVERIVQGWQTMHEMWANLAEIGVAIFLLEGQLGISCLVPVGVSIFSLFASIIALNFVMARQARWLEAIERRISATSAMLGSMKGIKITGLKNVLFKSIHTLRIDELNISKGFRRLLIWNMGIAYISQIFAPIITFAVFVTVSHNRGDDVALNTARVYTALSIFALMTDPITTLVMSLAAFVGSIGSFQRIQQFLEKDILVDKRRSPSGHNSSDNLIEGAMPNHSEKSSIMTNEADLIKNNGTKTSRSSTLTSRDVIVLQNSDFGWDPEKEPLLKSITMSVPESKISMIVGPVGCGKSTLLKAILGEIPPMHGSVYMATDQVAYCDQTAWHVNDTIRNSVIAASEFDEQWYSTVLQACALHEDLRQLPQGDQTMIGSKGVALSGGQCQRIALARAVYAKRKLVILDDPISGLDTATENHIWHSLMGKSGIWRKMQVTVLMTSSSVKRLPYSDYIFVVDENGTISEQGHFDTLAATGAYVSSFHLGQPDWNFTPDERSYHVPSINENEKVIQTDDDLEAEANRATGDFAIYRYYFDSVGWVGIVIFLVCISGFVFCISFPSIWVKWWAASNVQYPYEKSGYYMGIYAMLGGLALITLCISCWQFIITMVPKSGERFHSTLLNTVLSAKTSFFASTDTGVTLNRFSQDLQLIDMELPVAALNTIATSPYTAISFPIVLIALYFIQKYYLRTSRQLRFMDLEAKAPLYSQFTECLSGLVTIRAFGWQKAMENKSRELLERSQRPFYLLFAVQRWLTLVLDLVVAGIATILIILVVELRGSISAGYVGVALFNIIQFSQSIKLLITFWTNLETHIGSIARVKIFNEAVKSEDLEPENRPVPPAWPSQGAIEFNGVSAGYRPEEPILKKIDLSIRSGEKIGICGRTGSGKSSLVLAIFRMVELSGGSITIDGIDLSTIPRQEIRARITGVSQDPFLIQGSVRLNADPNGTATDDQITDALRSVHLLSVVEEKGGLDVDVEELHLSQGQMQLFCLARAMLRHSSILILDEATSKYVISLLISSYQVNNDKSVDSKTDEIMQRVIREKFSNHTILAVAHKLDTILDFDKVAMLEAGVLIEFDDPYTLLSTDSAFNRLYTYSMADEDEKDAEWMISRLL</sequence>
<dbReference type="InterPro" id="IPR017871">
    <property type="entry name" value="ABC_transporter-like_CS"/>
</dbReference>
<feature type="domain" description="ABC transmembrane type-1" evidence="13">
    <location>
        <begin position="281"/>
        <end position="559"/>
    </location>
</feature>
<dbReference type="InterPro" id="IPR050173">
    <property type="entry name" value="ABC_transporter_C-like"/>
</dbReference>
<dbReference type="CDD" id="cd18579">
    <property type="entry name" value="ABC_6TM_ABCC_D1"/>
    <property type="match status" value="1"/>
</dbReference>
<keyword evidence="5 11" id="KW-0812">Transmembrane</keyword>
<dbReference type="Gene3D" id="1.20.1560.10">
    <property type="entry name" value="ABC transporter type 1, transmembrane domain"/>
    <property type="match status" value="2"/>
</dbReference>
<comment type="caution">
    <text evidence="14">The sequence shown here is derived from an EMBL/GenBank/DDBJ whole genome shotgun (WGS) entry which is preliminary data.</text>
</comment>
<dbReference type="SUPFAM" id="SSF52540">
    <property type="entry name" value="P-loop containing nucleoside triphosphate hydrolases"/>
    <property type="match status" value="2"/>
</dbReference>
<organism evidence="14">
    <name type="scientific">Talaromyces marneffei PM1</name>
    <dbReference type="NCBI Taxonomy" id="1077442"/>
    <lineage>
        <taxon>Eukaryota</taxon>
        <taxon>Fungi</taxon>
        <taxon>Dikarya</taxon>
        <taxon>Ascomycota</taxon>
        <taxon>Pezizomycotina</taxon>
        <taxon>Eurotiomycetes</taxon>
        <taxon>Eurotiomycetidae</taxon>
        <taxon>Eurotiales</taxon>
        <taxon>Trichocomaceae</taxon>
        <taxon>Talaromyces</taxon>
        <taxon>Talaromyces sect. Talaromyces</taxon>
    </lineage>
</organism>
<feature type="transmembrane region" description="Helical" evidence="11">
    <location>
        <begin position="958"/>
        <end position="980"/>
    </location>
</feature>
<dbReference type="GO" id="GO:0005524">
    <property type="term" value="F:ATP binding"/>
    <property type="evidence" value="ECO:0007669"/>
    <property type="project" value="UniProtKB-KW"/>
</dbReference>
<evidence type="ECO:0000256" key="11">
    <source>
        <dbReference type="SAM" id="Phobius"/>
    </source>
</evidence>
<feature type="transmembrane region" description="Helical" evidence="11">
    <location>
        <begin position="67"/>
        <end position="90"/>
    </location>
</feature>
<evidence type="ECO:0000256" key="8">
    <source>
        <dbReference type="ARBA" id="ARBA00022989"/>
    </source>
</evidence>
<feature type="transmembrane region" description="Helical" evidence="11">
    <location>
        <begin position="1033"/>
        <end position="1058"/>
    </location>
</feature>
<evidence type="ECO:0000256" key="6">
    <source>
        <dbReference type="ARBA" id="ARBA00022741"/>
    </source>
</evidence>
<dbReference type="FunFam" id="3.40.50.300:FF:000838">
    <property type="entry name" value="ABC multidrug transporter (Eurofung)"/>
    <property type="match status" value="1"/>
</dbReference>
<feature type="transmembrane region" description="Helical" evidence="11">
    <location>
        <begin position="269"/>
        <end position="288"/>
    </location>
</feature>
<protein>
    <submittedName>
        <fullName evidence="14">Canalicular multispecific organic anion transporter 2</fullName>
    </submittedName>
</protein>
<dbReference type="InterPro" id="IPR011527">
    <property type="entry name" value="ABC1_TM_dom"/>
</dbReference>
<evidence type="ECO:0000259" key="12">
    <source>
        <dbReference type="PROSITE" id="PS50893"/>
    </source>
</evidence>
<keyword evidence="9 11" id="KW-0472">Membrane</keyword>
<dbReference type="SUPFAM" id="SSF90123">
    <property type="entry name" value="ABC transporter transmembrane region"/>
    <property type="match status" value="2"/>
</dbReference>
<dbReference type="InterPro" id="IPR003593">
    <property type="entry name" value="AAA+_ATPase"/>
</dbReference>
<feature type="transmembrane region" description="Helical" evidence="11">
    <location>
        <begin position="102"/>
        <end position="121"/>
    </location>
</feature>
<feature type="domain" description="ABC transporter" evidence="12">
    <location>
        <begin position="635"/>
        <end position="860"/>
    </location>
</feature>
<proteinExistence type="inferred from homology"/>
<dbReference type="GO" id="GO:0016887">
    <property type="term" value="F:ATP hydrolysis activity"/>
    <property type="evidence" value="ECO:0007669"/>
    <property type="project" value="InterPro"/>
</dbReference>
<evidence type="ECO:0000256" key="10">
    <source>
        <dbReference type="ARBA" id="ARBA00023180"/>
    </source>
</evidence>
<dbReference type="Gene3D" id="3.40.50.300">
    <property type="entry name" value="P-loop containing nucleotide triphosphate hydrolases"/>
    <property type="match status" value="2"/>
</dbReference>
<dbReference type="CDD" id="cd18580">
    <property type="entry name" value="ABC_6TM_ABCC_D2"/>
    <property type="match status" value="1"/>
</dbReference>
<feature type="transmembrane region" description="Helical" evidence="11">
    <location>
        <begin position="133"/>
        <end position="152"/>
    </location>
</feature>
<evidence type="ECO:0000256" key="2">
    <source>
        <dbReference type="ARBA" id="ARBA00009726"/>
    </source>
</evidence>